<evidence type="ECO:0000313" key="1">
    <source>
        <dbReference type="EMBL" id="GHC85205.1"/>
    </source>
</evidence>
<dbReference type="AlphaFoldDB" id="A0A918WUV6"/>
<protein>
    <submittedName>
        <fullName evidence="1">Uncharacterized protein</fullName>
    </submittedName>
</protein>
<name>A0A918WUV6_9ACTN</name>
<gene>
    <name evidence="1" type="ORF">GCM10010334_15750</name>
</gene>
<dbReference type="EMBL" id="BMVC01000002">
    <property type="protein sequence ID" value="GHC85205.1"/>
    <property type="molecule type" value="Genomic_DNA"/>
</dbReference>
<reference evidence="1" key="1">
    <citation type="journal article" date="2014" name="Int. J. Syst. Evol. Microbiol.">
        <title>Complete genome sequence of Corynebacterium casei LMG S-19264T (=DSM 44701T), isolated from a smear-ripened cheese.</title>
        <authorList>
            <consortium name="US DOE Joint Genome Institute (JGI-PGF)"/>
            <person name="Walter F."/>
            <person name="Albersmeier A."/>
            <person name="Kalinowski J."/>
            <person name="Ruckert C."/>
        </authorList>
    </citation>
    <scope>NUCLEOTIDE SEQUENCE</scope>
    <source>
        <strain evidence="1">JCM 4637</strain>
    </source>
</reference>
<proteinExistence type="predicted"/>
<evidence type="ECO:0000313" key="2">
    <source>
        <dbReference type="Proteomes" id="UP000638353"/>
    </source>
</evidence>
<comment type="caution">
    <text evidence="1">The sequence shown here is derived from an EMBL/GenBank/DDBJ whole genome shotgun (WGS) entry which is preliminary data.</text>
</comment>
<reference evidence="1" key="2">
    <citation type="submission" date="2020-09" db="EMBL/GenBank/DDBJ databases">
        <authorList>
            <person name="Sun Q."/>
            <person name="Ohkuma M."/>
        </authorList>
    </citation>
    <scope>NUCLEOTIDE SEQUENCE</scope>
    <source>
        <strain evidence="1">JCM 4637</strain>
    </source>
</reference>
<dbReference type="Proteomes" id="UP000638353">
    <property type="component" value="Unassembled WGS sequence"/>
</dbReference>
<sequence length="81" mass="8621">MIGEVVRVGLVPGGPGVLRYFGGAVLRGAEVRSRPVRAGSYPYDRLVRRPCGGGRARGGVRDHCVQARVNLSSHVQCDGPH</sequence>
<accession>A0A918WUV6</accession>
<organism evidence="1 2">
    <name type="scientific">Streptomyces finlayi</name>
    <dbReference type="NCBI Taxonomy" id="67296"/>
    <lineage>
        <taxon>Bacteria</taxon>
        <taxon>Bacillati</taxon>
        <taxon>Actinomycetota</taxon>
        <taxon>Actinomycetes</taxon>
        <taxon>Kitasatosporales</taxon>
        <taxon>Streptomycetaceae</taxon>
        <taxon>Streptomyces</taxon>
    </lineage>
</organism>